<evidence type="ECO:0000313" key="1">
    <source>
        <dbReference type="EMBL" id="SDH09592.1"/>
    </source>
</evidence>
<dbReference type="Pfam" id="PF13481">
    <property type="entry name" value="AAA_25"/>
    <property type="match status" value="1"/>
</dbReference>
<dbReference type="EMBL" id="FNCZ01000001">
    <property type="protein sequence ID" value="SDH09592.1"/>
    <property type="molecule type" value="Genomic_DNA"/>
</dbReference>
<sequence>MMVNNELHNEFRADLNKNQASLDALEHKDNCLIIKTANKWIDEAKNRPIPNMLFSEFWYENELCILFADTNLGKSVLAVQIADSISKGIAIQGFKYESEPKKVLYLDFELSDKQLEKRCSDNYNNHYKFHHNFYRAELNRDLELPKTVKTIEEYLCQSLSQYIEDYNIEVIIVDNLTYLNSDNEKAKDALGLMKFLNKLTKNNSISILVLCHTPKRYDSKPITNNDVSGSKMLMNFCDSSFAIGRSAKDHNLRYIKQIKQRNTEHMYHAENVITCTIGQDYNFLQFEFLEFGAESEHLQNFKSNDLDQRDADMMNLIAQNKSNVEIGKVLGITEGAVRKRKKALNL</sequence>
<dbReference type="RefSeq" id="WP_245710135.1">
    <property type="nucleotide sequence ID" value="NZ_FNCZ01000001.1"/>
</dbReference>
<dbReference type="AlphaFoldDB" id="A0A1G7ZLH9"/>
<organism evidence="1 2">
    <name type="scientific">Winogradskyella thalassocola</name>
    <dbReference type="NCBI Taxonomy" id="262004"/>
    <lineage>
        <taxon>Bacteria</taxon>
        <taxon>Pseudomonadati</taxon>
        <taxon>Bacteroidota</taxon>
        <taxon>Flavobacteriia</taxon>
        <taxon>Flavobacteriales</taxon>
        <taxon>Flavobacteriaceae</taxon>
        <taxon>Winogradskyella</taxon>
    </lineage>
</organism>
<evidence type="ECO:0000313" key="2">
    <source>
        <dbReference type="Proteomes" id="UP000199492"/>
    </source>
</evidence>
<dbReference type="SUPFAM" id="SSF52540">
    <property type="entry name" value="P-loop containing nucleoside triphosphate hydrolases"/>
    <property type="match status" value="1"/>
</dbReference>
<dbReference type="STRING" id="262004.SAMN04489796_1011373"/>
<keyword evidence="2" id="KW-1185">Reference proteome</keyword>
<protein>
    <submittedName>
        <fullName evidence="1">AAA domain-containing protein</fullName>
    </submittedName>
</protein>
<reference evidence="2" key="1">
    <citation type="submission" date="2016-10" db="EMBL/GenBank/DDBJ databases">
        <authorList>
            <person name="Varghese N."/>
            <person name="Submissions S."/>
        </authorList>
    </citation>
    <scope>NUCLEOTIDE SEQUENCE [LARGE SCALE GENOMIC DNA]</scope>
    <source>
        <strain evidence="2">DSM 15363</strain>
    </source>
</reference>
<accession>A0A1G7ZLH9</accession>
<dbReference type="InterPro" id="IPR027417">
    <property type="entry name" value="P-loop_NTPase"/>
</dbReference>
<gene>
    <name evidence="1" type="ORF">SAMN04489796_1011373</name>
</gene>
<proteinExistence type="predicted"/>
<dbReference type="Gene3D" id="3.40.50.300">
    <property type="entry name" value="P-loop containing nucleotide triphosphate hydrolases"/>
    <property type="match status" value="1"/>
</dbReference>
<name>A0A1G7ZLH9_9FLAO</name>
<dbReference type="Proteomes" id="UP000199492">
    <property type="component" value="Unassembled WGS sequence"/>
</dbReference>